<comment type="caution">
    <text evidence="2">The sequence shown here is derived from an EMBL/GenBank/DDBJ whole genome shotgun (WGS) entry which is preliminary data.</text>
</comment>
<dbReference type="AlphaFoldDB" id="A0A4Q8LMS1"/>
<dbReference type="InterPro" id="IPR012467">
    <property type="entry name" value="DUF1684"/>
</dbReference>
<name>A0A4Q8LMS1_9GAMM</name>
<sequence>MAQARHGLGRLDVHRQRQPAQALLAGAAAAGQGHRRRDRQRRAGEHRRPRHAGRLQPGRPGGRQAGVARQRGADLASGRLDGAPARQLHRQRHQRGLQLRGQHRAAQGRCHPVVDAVAEEGLQPGRAGGQLRRGRRAQPVRQGSAAGRRRQLSGRPVRRLRPLSLPQRGRHLVSARLFPQRSTLVKTSHPAPRRLAAGLLIALLSGTGAWAADLPKPGAASGQPNASAFAQAQAKFEQDYATGLRKPDGWPSVIGLHWIEPGKQSVGGADGNRIKLAIAPATLGVIEERGQTVYFTPAKAAAITVDGKPLDHEIALAPEGHDGGTQLVYDGGKGKISLIKRADRLALRVRHADAPTRLNFAGVDFYPANPAWAIKARFHPNPPGTTLPIANIIGNVTDTPNPGYVEFEKSGKTWRLQALGDPSKSLNFIFRDGTSGKTTYPNARFLRTGPVAADGTVLIDFNRAYNPPCAYTAYATCPLPPRENLLSKTADGQVAQLAVEAGEKKYRGQVDH</sequence>
<proteinExistence type="predicted"/>
<feature type="region of interest" description="Disordered" evidence="1">
    <location>
        <begin position="24"/>
        <end position="165"/>
    </location>
</feature>
<protein>
    <submittedName>
        <fullName evidence="2">DUF1684 domain-containing protein</fullName>
    </submittedName>
</protein>
<evidence type="ECO:0000256" key="1">
    <source>
        <dbReference type="SAM" id="MobiDB-lite"/>
    </source>
</evidence>
<accession>A0A4Q8LMS1</accession>
<reference evidence="2 3" key="1">
    <citation type="submission" date="2019-02" db="EMBL/GenBank/DDBJ databases">
        <title>WGS of Pseudoxanthomonas species novum from clinical isolates.</title>
        <authorList>
            <person name="Bernier A.-M."/>
            <person name="Bernard K."/>
            <person name="Vachon A."/>
        </authorList>
    </citation>
    <scope>NUCLEOTIDE SEQUENCE [LARGE SCALE GENOMIC DNA]</scope>
    <source>
        <strain evidence="2 3">NML140781</strain>
    </source>
</reference>
<feature type="compositionally biased region" description="Basic residues" evidence="1">
    <location>
        <begin position="147"/>
        <end position="161"/>
    </location>
</feature>
<organism evidence="2 3">
    <name type="scientific">Pseudoxanthomonas winnipegensis</name>
    <dbReference type="NCBI Taxonomy" id="2480810"/>
    <lineage>
        <taxon>Bacteria</taxon>
        <taxon>Pseudomonadati</taxon>
        <taxon>Pseudomonadota</taxon>
        <taxon>Gammaproteobacteria</taxon>
        <taxon>Lysobacterales</taxon>
        <taxon>Lysobacteraceae</taxon>
        <taxon>Pseudoxanthomonas</taxon>
    </lineage>
</organism>
<evidence type="ECO:0000313" key="2">
    <source>
        <dbReference type="EMBL" id="TAA32173.1"/>
    </source>
</evidence>
<dbReference type="EMBL" id="SHMF01000005">
    <property type="protein sequence ID" value="TAA32173.1"/>
    <property type="molecule type" value="Genomic_DNA"/>
</dbReference>
<dbReference type="Proteomes" id="UP000292087">
    <property type="component" value="Unassembled WGS sequence"/>
</dbReference>
<dbReference type="Pfam" id="PF07920">
    <property type="entry name" value="DUF1684"/>
    <property type="match status" value="1"/>
</dbReference>
<dbReference type="PANTHER" id="PTHR41913">
    <property type="entry name" value="DUF1684 DOMAIN-CONTAINING PROTEIN"/>
    <property type="match status" value="1"/>
</dbReference>
<feature type="compositionally biased region" description="Basic residues" evidence="1">
    <location>
        <begin position="33"/>
        <end position="53"/>
    </location>
</feature>
<dbReference type="PANTHER" id="PTHR41913:SF1">
    <property type="entry name" value="DUF1684 DOMAIN-CONTAINING PROTEIN"/>
    <property type="match status" value="1"/>
</dbReference>
<gene>
    <name evidence="2" type="ORF">EA656_16205</name>
</gene>
<evidence type="ECO:0000313" key="3">
    <source>
        <dbReference type="Proteomes" id="UP000292087"/>
    </source>
</evidence>